<evidence type="ECO:0000256" key="7">
    <source>
        <dbReference type="ARBA" id="ARBA00022801"/>
    </source>
</evidence>
<feature type="active site" description="Charge relay system" evidence="11">
    <location>
        <position position="233"/>
    </location>
</feature>
<dbReference type="InterPro" id="IPR003825">
    <property type="entry name" value="Colicin-V_CvpA"/>
</dbReference>
<feature type="transmembrane region" description="Helical" evidence="13">
    <location>
        <begin position="58"/>
        <end position="82"/>
    </location>
</feature>
<proteinExistence type="inferred from homology"/>
<dbReference type="PANTHER" id="PTHR43019">
    <property type="entry name" value="SERINE ENDOPROTEASE DEGS"/>
    <property type="match status" value="1"/>
</dbReference>
<organism evidence="14 15">
    <name type="scientific">Corynebacterium nuruki</name>
    <dbReference type="NCBI Taxonomy" id="1032851"/>
    <lineage>
        <taxon>Bacteria</taxon>
        <taxon>Bacillati</taxon>
        <taxon>Actinomycetota</taxon>
        <taxon>Actinomycetes</taxon>
        <taxon>Mycobacteriales</taxon>
        <taxon>Corynebacteriaceae</taxon>
        <taxon>Corynebacterium</taxon>
    </lineage>
</organism>
<dbReference type="AlphaFoldDB" id="A0A3D4SYF1"/>
<dbReference type="STRING" id="863239.GCA_000213935_01005"/>
<dbReference type="Gene3D" id="2.40.10.10">
    <property type="entry name" value="Trypsin-like serine proteases"/>
    <property type="match status" value="2"/>
</dbReference>
<dbReference type="PANTHER" id="PTHR43019:SF23">
    <property type="entry name" value="PROTEASE DO-LIKE 5, CHLOROPLASTIC"/>
    <property type="match status" value="1"/>
</dbReference>
<evidence type="ECO:0000256" key="6">
    <source>
        <dbReference type="ARBA" id="ARBA00022729"/>
    </source>
</evidence>
<dbReference type="InterPro" id="IPR009003">
    <property type="entry name" value="Peptidase_S1_PA"/>
</dbReference>
<feature type="active site" description="Charge relay system" evidence="11">
    <location>
        <position position="341"/>
    </location>
</feature>
<keyword evidence="8 12" id="KW-0720">Serine protease</keyword>
<evidence type="ECO:0000256" key="10">
    <source>
        <dbReference type="ARBA" id="ARBA00023136"/>
    </source>
</evidence>
<keyword evidence="9 13" id="KW-1133">Transmembrane helix</keyword>
<evidence type="ECO:0000256" key="12">
    <source>
        <dbReference type="RuleBase" id="RU004296"/>
    </source>
</evidence>
<evidence type="ECO:0000313" key="15">
    <source>
        <dbReference type="Proteomes" id="UP000261739"/>
    </source>
</evidence>
<keyword evidence="7 12" id="KW-0378">Hydrolase</keyword>
<evidence type="ECO:0000256" key="2">
    <source>
        <dbReference type="ARBA" id="ARBA00004613"/>
    </source>
</evidence>
<dbReference type="Pfam" id="PF02674">
    <property type="entry name" value="Colicin_V"/>
    <property type="match status" value="1"/>
</dbReference>
<evidence type="ECO:0000256" key="5">
    <source>
        <dbReference type="ARBA" id="ARBA00022692"/>
    </source>
</evidence>
<evidence type="ECO:0000256" key="3">
    <source>
        <dbReference type="ARBA" id="ARBA00008764"/>
    </source>
</evidence>
<sequence length="401" mass="41457">MTGTTVDIVILILALLAMLSGWRQGGFSAVLSLAGVLGGGYLGVEFLPTVLDHVDGDAARLLAAVGVVAGAVIIGYTLGSVIGVRLRDRIRTRSLMRVESGVGALAQVITTLVVLWLVVVPVASNSSGDFGKAVRASSVLGGVSTVAPGWLEALPQRTATLFNDSGFPVVTDPFDKVPVAEVGEPDGTLAGGSAVASTRDSVVRVVGQASQCSRILQGSGFLVTPDTVMTNAHVVAGTDTVGLATVNGESDAQVVYYNPSEDIALLRVSDDLGLTPLEWADEVGEPNQDAIVMGYPMGGPFKAQPARVRDMFTVSGPDIYADARVDREAYTLRGTVVQGNSGGPVVDADGHVLGLVFGAAVGDSETGYALTKQEVLDHVGEAGTYDDRYRDPADTQQCVVG</sequence>
<dbReference type="GO" id="GO:0008236">
    <property type="term" value="F:serine-type peptidase activity"/>
    <property type="evidence" value="ECO:0007669"/>
    <property type="project" value="UniProtKB-KW"/>
</dbReference>
<dbReference type="InterPro" id="IPR008256">
    <property type="entry name" value="Peptidase_S1B"/>
</dbReference>
<reference evidence="14 15" key="1">
    <citation type="journal article" date="2018" name="Nat. Biotechnol.">
        <title>A standardized bacterial taxonomy based on genome phylogeny substantially revises the tree of life.</title>
        <authorList>
            <person name="Parks D.H."/>
            <person name="Chuvochina M."/>
            <person name="Waite D.W."/>
            <person name="Rinke C."/>
            <person name="Skarshewski A."/>
            <person name="Chaumeil P.A."/>
            <person name="Hugenholtz P."/>
        </authorList>
    </citation>
    <scope>NUCLEOTIDE SEQUENCE [LARGE SCALE GENOMIC DNA]</scope>
    <source>
        <strain evidence="14">UBA11247</strain>
    </source>
</reference>
<evidence type="ECO:0000256" key="13">
    <source>
        <dbReference type="SAM" id="Phobius"/>
    </source>
</evidence>
<dbReference type="EC" id="3.4.21.-" evidence="12"/>
<dbReference type="GO" id="GO:0016020">
    <property type="term" value="C:membrane"/>
    <property type="evidence" value="ECO:0007669"/>
    <property type="project" value="UniProtKB-SubCell"/>
</dbReference>
<protein>
    <recommendedName>
        <fullName evidence="12">Serine protease</fullName>
        <ecNumber evidence="12">3.4.21.-</ecNumber>
    </recommendedName>
</protein>
<evidence type="ECO:0000256" key="1">
    <source>
        <dbReference type="ARBA" id="ARBA00004141"/>
    </source>
</evidence>
<dbReference type="GO" id="GO:0006508">
    <property type="term" value="P:proteolysis"/>
    <property type="evidence" value="ECO:0007669"/>
    <property type="project" value="UniProtKB-KW"/>
</dbReference>
<dbReference type="InterPro" id="IPR047680">
    <property type="entry name" value="MarP-like"/>
</dbReference>
<accession>A0A3D4SYF1</accession>
<dbReference type="PRINTS" id="PR00839">
    <property type="entry name" value="V8PROTEASE"/>
</dbReference>
<evidence type="ECO:0000256" key="8">
    <source>
        <dbReference type="ARBA" id="ARBA00022825"/>
    </source>
</evidence>
<dbReference type="GO" id="GO:0005576">
    <property type="term" value="C:extracellular region"/>
    <property type="evidence" value="ECO:0007669"/>
    <property type="project" value="UniProtKB-SubCell"/>
</dbReference>
<comment type="similarity">
    <text evidence="3 12">Belongs to the peptidase S1B family.</text>
</comment>
<keyword evidence="5 13" id="KW-0812">Transmembrane</keyword>
<dbReference type="Pfam" id="PF13365">
    <property type="entry name" value="Trypsin_2"/>
    <property type="match status" value="1"/>
</dbReference>
<evidence type="ECO:0000256" key="4">
    <source>
        <dbReference type="ARBA" id="ARBA00022670"/>
    </source>
</evidence>
<keyword evidence="10 13" id="KW-0472">Membrane</keyword>
<gene>
    <name evidence="14" type="ORF">DIW82_04730</name>
</gene>
<dbReference type="EMBL" id="DQID01000132">
    <property type="protein sequence ID" value="HCT14105.1"/>
    <property type="molecule type" value="Genomic_DNA"/>
</dbReference>
<evidence type="ECO:0000313" key="14">
    <source>
        <dbReference type="EMBL" id="HCT14105.1"/>
    </source>
</evidence>
<feature type="active site" description="Charge relay system" evidence="11">
    <location>
        <position position="262"/>
    </location>
</feature>
<comment type="subcellular location">
    <subcellularLocation>
        <location evidence="1">Membrane</location>
        <topology evidence="1">Multi-pass membrane protein</topology>
    </subcellularLocation>
    <subcellularLocation>
        <location evidence="2">Secreted</location>
    </subcellularLocation>
</comment>
<dbReference type="Proteomes" id="UP000261739">
    <property type="component" value="Unassembled WGS sequence"/>
</dbReference>
<dbReference type="SUPFAM" id="SSF50494">
    <property type="entry name" value="Trypsin-like serine proteases"/>
    <property type="match status" value="1"/>
</dbReference>
<name>A0A3D4SYF1_9CORY</name>
<feature type="transmembrane region" description="Helical" evidence="13">
    <location>
        <begin position="102"/>
        <end position="123"/>
    </location>
</feature>
<keyword evidence="4 12" id="KW-0645">Protease</keyword>
<dbReference type="InterPro" id="IPR043504">
    <property type="entry name" value="Peptidase_S1_PA_chymotrypsin"/>
</dbReference>
<dbReference type="GO" id="GO:0009403">
    <property type="term" value="P:toxin biosynthetic process"/>
    <property type="evidence" value="ECO:0007669"/>
    <property type="project" value="InterPro"/>
</dbReference>
<comment type="caution">
    <text evidence="14">The sequence shown here is derived from an EMBL/GenBank/DDBJ whole genome shotgun (WGS) entry which is preliminary data.</text>
</comment>
<dbReference type="NCBIfam" id="NF033740">
    <property type="entry name" value="MarP_fam_protase"/>
    <property type="match status" value="1"/>
</dbReference>
<evidence type="ECO:0000256" key="11">
    <source>
        <dbReference type="PIRSR" id="PIRSR608256-1"/>
    </source>
</evidence>
<evidence type="ECO:0000256" key="9">
    <source>
        <dbReference type="ARBA" id="ARBA00022989"/>
    </source>
</evidence>
<keyword evidence="6" id="KW-0732">Signal</keyword>